<protein>
    <recommendedName>
        <fullName evidence="2">NACHT domain-containing protein</fullName>
    </recommendedName>
</protein>
<keyword evidence="1" id="KW-1133">Transmembrane helix</keyword>
<evidence type="ECO:0000259" key="2">
    <source>
        <dbReference type="PROSITE" id="PS50837"/>
    </source>
</evidence>
<organism evidence="3 4">
    <name type="scientific">Virgisporangium aurantiacum</name>
    <dbReference type="NCBI Taxonomy" id="175570"/>
    <lineage>
        <taxon>Bacteria</taxon>
        <taxon>Bacillati</taxon>
        <taxon>Actinomycetota</taxon>
        <taxon>Actinomycetes</taxon>
        <taxon>Micromonosporales</taxon>
        <taxon>Micromonosporaceae</taxon>
        <taxon>Virgisporangium</taxon>
    </lineage>
</organism>
<feature type="transmembrane region" description="Helical" evidence="1">
    <location>
        <begin position="515"/>
        <end position="533"/>
    </location>
</feature>
<dbReference type="SUPFAM" id="SSF52540">
    <property type="entry name" value="P-loop containing nucleoside triphosphate hydrolases"/>
    <property type="match status" value="1"/>
</dbReference>
<name>A0A8J3ZFX0_9ACTN</name>
<dbReference type="InterPro" id="IPR027417">
    <property type="entry name" value="P-loop_NTPase"/>
</dbReference>
<dbReference type="AlphaFoldDB" id="A0A8J3ZFX0"/>
<evidence type="ECO:0000313" key="4">
    <source>
        <dbReference type="Proteomes" id="UP000612585"/>
    </source>
</evidence>
<feature type="domain" description="NACHT" evidence="2">
    <location>
        <begin position="141"/>
        <end position="269"/>
    </location>
</feature>
<feature type="transmembrane region" description="Helical" evidence="1">
    <location>
        <begin position="582"/>
        <end position="602"/>
    </location>
</feature>
<feature type="transmembrane region" description="Helical" evidence="1">
    <location>
        <begin position="623"/>
        <end position="644"/>
    </location>
</feature>
<dbReference type="Pfam" id="PF05729">
    <property type="entry name" value="NACHT"/>
    <property type="match status" value="1"/>
</dbReference>
<feature type="transmembrane region" description="Helical" evidence="1">
    <location>
        <begin position="461"/>
        <end position="483"/>
    </location>
</feature>
<dbReference type="InterPro" id="IPR007111">
    <property type="entry name" value="NACHT_NTPase"/>
</dbReference>
<accession>A0A8J3ZFX0</accession>
<keyword evidence="1" id="KW-0812">Transmembrane</keyword>
<dbReference type="PROSITE" id="PS50837">
    <property type="entry name" value="NACHT"/>
    <property type="match status" value="1"/>
</dbReference>
<feature type="transmembrane region" description="Helical" evidence="1">
    <location>
        <begin position="490"/>
        <end position="509"/>
    </location>
</feature>
<feature type="transmembrane region" description="Helical" evidence="1">
    <location>
        <begin position="554"/>
        <end position="576"/>
    </location>
</feature>
<feature type="transmembrane region" description="Helical" evidence="1">
    <location>
        <begin position="27"/>
        <end position="47"/>
    </location>
</feature>
<comment type="caution">
    <text evidence="3">The sequence shown here is derived from an EMBL/GenBank/DDBJ whole genome shotgun (WGS) entry which is preliminary data.</text>
</comment>
<dbReference type="Gene3D" id="3.40.50.300">
    <property type="entry name" value="P-loop containing nucleotide triphosphate hydrolases"/>
    <property type="match status" value="1"/>
</dbReference>
<evidence type="ECO:0000313" key="3">
    <source>
        <dbReference type="EMBL" id="GIJ62058.1"/>
    </source>
</evidence>
<dbReference type="Proteomes" id="UP000612585">
    <property type="component" value="Unassembled WGS sequence"/>
</dbReference>
<dbReference type="EMBL" id="BOPG01000074">
    <property type="protein sequence ID" value="GIJ62058.1"/>
    <property type="molecule type" value="Genomic_DNA"/>
</dbReference>
<keyword evidence="1" id="KW-0472">Membrane</keyword>
<feature type="transmembrane region" description="Helical" evidence="1">
    <location>
        <begin position="429"/>
        <end position="449"/>
    </location>
</feature>
<proteinExistence type="predicted"/>
<keyword evidence="4" id="KW-1185">Reference proteome</keyword>
<gene>
    <name evidence="3" type="ORF">Vau01_095740</name>
</gene>
<reference evidence="3" key="1">
    <citation type="submission" date="2021-01" db="EMBL/GenBank/DDBJ databases">
        <title>Whole genome shotgun sequence of Virgisporangium aurantiacum NBRC 16421.</title>
        <authorList>
            <person name="Komaki H."/>
            <person name="Tamura T."/>
        </authorList>
    </citation>
    <scope>NUCLEOTIDE SEQUENCE</scope>
    <source>
        <strain evidence="3">NBRC 16421</strain>
    </source>
</reference>
<sequence length="730" mass="78337">MVLVVTITGFGVVVATGGIAGLRQAQQVGAAAAAVAALVTPLLAWLWRYGSVGSHEQAVERVSAALRSLAVAQREQWSMEQSARQVQDPWPLPVRWAVTARAQAVMASWGAIRGAPRAGALRLDGTFEGVADVFSASDSPGRLVIVGEPGSGKSTLVVRLALDLLDRWLADGSPRSPVPVIFSVAGWDPHRPLLDWLAGRLATDNRALTQPVRAASGAVRTLAWELVASGKVLPILDGLDEMAADHRPDALVAAAGYLSSGQQLVLTSRIEEYERATAQVGPLARTPVVELLPLMPADVVSYLHDGVQQPERWNGVFEHLRHSPDGPLAAALATPLMTWLARSVYHNACTTPSELLTTPYVAGREAVERHLLGRVVRAVYTGINPVYGQRSPEYADRAQRWLTKLARRLQIAGTFDIAWWRLDQMVSPVGLSLMIGLASAGIYLAARLATDLPLLLDDEAVGFVPATLAATLIIGIASTVAAMVPRSASWPGWAFGCVIAVLAATWFHLRYEHVTWISPVGSGLLYGLVYSVLSIKAAAPRRLDLNIDRARLLLGVKIYSVATLVVGFALLIVNAYDIAIDTVLWAAVLGIGVLPALFAVFVGSHQTQRAPSPGRLLREDRNFAVMSVLATGLLFLILGIFSAYKPQLGLSLGLALAATVSPWGRFTIIKIILAAQLDTPLRLISALQEAHHRGLLRQTGGVYQFRHARLQDQLALSADRPAHARHPTAA</sequence>
<evidence type="ECO:0000256" key="1">
    <source>
        <dbReference type="SAM" id="Phobius"/>
    </source>
</evidence>